<protein>
    <submittedName>
        <fullName evidence="2">Uncharacterized protein</fullName>
    </submittedName>
</protein>
<dbReference type="RefSeq" id="WP_354468373.1">
    <property type="nucleotide sequence ID" value="NZ_JBEWWF010000011.1"/>
</dbReference>
<feature type="transmembrane region" description="Helical" evidence="1">
    <location>
        <begin position="91"/>
        <end position="109"/>
    </location>
</feature>
<keyword evidence="3" id="KW-1185">Reference proteome</keyword>
<name>A0ABV2E4V6_9GAMM</name>
<dbReference type="Proteomes" id="UP001548992">
    <property type="component" value="Unassembled WGS sequence"/>
</dbReference>
<proteinExistence type="predicted"/>
<evidence type="ECO:0000313" key="2">
    <source>
        <dbReference type="EMBL" id="MET3078319.1"/>
    </source>
</evidence>
<gene>
    <name evidence="2" type="ORF">ABXV16_21400</name>
</gene>
<sequence>NNNELLDIGFIQEKSILFLKGKKIEVIPDSFGIKSDSIEGLEGNYEIIFFDTCDNKKVKIAFDKDKKEIIYHTVDEPKEIENETKKGSHPFINISTTSFLIIVALIYSFTTLSFFGNTILLAIPLVFGFLLYFMAYKQAKDYLKKITDTITLASSLISLLAIIYGVNIGKFLFDSHQNIILRTCLFVVIQSFSIFATLKLIIAFRETLDERKKYYELYKVNDENKETVTPSFFKRTAINCNSAFYFGKTRFISAYSKISKPIKTAIKKLSTLFESDKK</sequence>
<feature type="non-terminal residue" evidence="2">
    <location>
        <position position="1"/>
    </location>
</feature>
<keyword evidence="1" id="KW-0812">Transmembrane</keyword>
<reference evidence="2 3" key="1">
    <citation type="submission" date="2024-07" db="EMBL/GenBank/DDBJ databases">
        <title>Isolation, whole-genome sequencing, and annotation of five antibiotic-resistant bacteria from environmental samples.</title>
        <authorList>
            <person name="Bedore T."/>
            <person name="Hudson A.O."/>
            <person name="Kumar G."/>
        </authorList>
    </citation>
    <scope>NUCLEOTIDE SEQUENCE [LARGE SCALE GENOMIC DNA]</scope>
    <source>
        <strain evidence="2 3">RIT844</strain>
    </source>
</reference>
<feature type="transmembrane region" description="Helical" evidence="1">
    <location>
        <begin position="179"/>
        <end position="204"/>
    </location>
</feature>
<keyword evidence="1" id="KW-1133">Transmembrane helix</keyword>
<comment type="caution">
    <text evidence="2">The sequence shown here is derived from an EMBL/GenBank/DDBJ whole genome shotgun (WGS) entry which is preliminary data.</text>
</comment>
<evidence type="ECO:0000313" key="3">
    <source>
        <dbReference type="Proteomes" id="UP001548992"/>
    </source>
</evidence>
<evidence type="ECO:0000256" key="1">
    <source>
        <dbReference type="SAM" id="Phobius"/>
    </source>
</evidence>
<keyword evidence="1" id="KW-0472">Membrane</keyword>
<feature type="transmembrane region" description="Helical" evidence="1">
    <location>
        <begin position="115"/>
        <end position="134"/>
    </location>
</feature>
<dbReference type="EMBL" id="JBEWWF010000011">
    <property type="protein sequence ID" value="MET3078319.1"/>
    <property type="molecule type" value="Genomic_DNA"/>
</dbReference>
<accession>A0ABV2E4V6</accession>
<feature type="transmembrane region" description="Helical" evidence="1">
    <location>
        <begin position="146"/>
        <end position="167"/>
    </location>
</feature>
<organism evidence="2 3">
    <name type="scientific">Pantoea leporis</name>
    <dbReference type="NCBI Taxonomy" id="2933780"/>
    <lineage>
        <taxon>Bacteria</taxon>
        <taxon>Pseudomonadati</taxon>
        <taxon>Pseudomonadota</taxon>
        <taxon>Gammaproteobacteria</taxon>
        <taxon>Enterobacterales</taxon>
        <taxon>Erwiniaceae</taxon>
        <taxon>Pantoea</taxon>
    </lineage>
</organism>